<evidence type="ECO:0000256" key="13">
    <source>
        <dbReference type="ARBA" id="ARBA00023128"/>
    </source>
</evidence>
<accession>A0A9P3H8B9</accession>
<dbReference type="InterPro" id="IPR002326">
    <property type="entry name" value="Cyt_c1"/>
</dbReference>
<comment type="caution">
    <text evidence="18">The sequence shown here is derived from an EMBL/GenBank/DDBJ whole genome shotgun (WGS) entry which is preliminary data.</text>
</comment>
<keyword evidence="19" id="KW-1185">Reference proteome</keyword>
<dbReference type="InterPro" id="IPR009056">
    <property type="entry name" value="Cyt_c-like_dom"/>
</dbReference>
<comment type="catalytic activity">
    <reaction evidence="15">
        <text>a quinol + 2 Fe(III)-[cytochrome c](out) = a quinone + 2 Fe(II)-[cytochrome c](out) + 2 H(+)(out)</text>
        <dbReference type="Rhea" id="RHEA:11484"/>
        <dbReference type="Rhea" id="RHEA-COMP:10350"/>
        <dbReference type="Rhea" id="RHEA-COMP:14399"/>
        <dbReference type="ChEBI" id="CHEBI:15378"/>
        <dbReference type="ChEBI" id="CHEBI:24646"/>
        <dbReference type="ChEBI" id="CHEBI:29033"/>
        <dbReference type="ChEBI" id="CHEBI:29034"/>
        <dbReference type="ChEBI" id="CHEBI:132124"/>
        <dbReference type="EC" id="7.1.1.8"/>
    </reaction>
</comment>
<dbReference type="FunFam" id="1.20.5.100:FF:000003">
    <property type="entry name" value="Cytochrome c1, heme protein, mitochondrial"/>
    <property type="match status" value="1"/>
</dbReference>
<evidence type="ECO:0000256" key="6">
    <source>
        <dbReference type="ARBA" id="ARBA00022660"/>
    </source>
</evidence>
<keyword evidence="13" id="KW-0496">Mitochondrion</keyword>
<keyword evidence="14" id="KW-0472">Membrane</keyword>
<keyword evidence="10" id="KW-0249">Electron transport</keyword>
<dbReference type="SUPFAM" id="SSF81496">
    <property type="entry name" value="Cytochrome c1 subunit of cytochrome bc1 complex (Ubiquinol-cytochrome c reductase), transmembrane anchor"/>
    <property type="match status" value="1"/>
</dbReference>
<evidence type="ECO:0000256" key="3">
    <source>
        <dbReference type="ARBA" id="ARBA00012951"/>
    </source>
</evidence>
<comment type="subcellular location">
    <subcellularLocation>
        <location evidence="1">Mitochondrion inner membrane</location>
    </subcellularLocation>
</comment>
<dbReference type="EC" id="7.1.1.8" evidence="3"/>
<dbReference type="PRINTS" id="PR00603">
    <property type="entry name" value="CYTOCHROMEC1"/>
</dbReference>
<dbReference type="GO" id="GO:0006122">
    <property type="term" value="P:mitochondrial electron transport, ubiquinol to cytochrome c"/>
    <property type="evidence" value="ECO:0007669"/>
    <property type="project" value="TreeGrafter"/>
</dbReference>
<evidence type="ECO:0000256" key="16">
    <source>
        <dbReference type="PIRSR" id="PIRSR602326-1"/>
    </source>
</evidence>
<evidence type="ECO:0000313" key="19">
    <source>
        <dbReference type="Proteomes" id="UP000827284"/>
    </source>
</evidence>
<reference evidence="18" key="1">
    <citation type="submission" date="2021-11" db="EMBL/GenBank/DDBJ databases">
        <authorList>
            <person name="Herlambang A."/>
            <person name="Guo Y."/>
            <person name="Takashima Y."/>
            <person name="Nishizawa T."/>
        </authorList>
    </citation>
    <scope>NUCLEOTIDE SEQUENCE</scope>
    <source>
        <strain evidence="18">E1425</strain>
    </source>
</reference>
<dbReference type="PANTHER" id="PTHR10266:SF3">
    <property type="entry name" value="CYTOCHROME C1, HEME PROTEIN, MITOCHONDRIAL"/>
    <property type="match status" value="1"/>
</dbReference>
<dbReference type="OrthoDB" id="5925at2759"/>
<evidence type="ECO:0000256" key="1">
    <source>
        <dbReference type="ARBA" id="ARBA00004273"/>
    </source>
</evidence>
<dbReference type="InterPro" id="IPR021157">
    <property type="entry name" value="Cyt_c1_TM_anchor_C"/>
</dbReference>
<sequence>MFRLSAQSTRQAVQRLAVQVRHQSTSSAAATSSMNAKNVSVAAAGVATVGALAYMTMDSVDANMAADGLHAPVYPWDHKKNLATFDHAAIRRGYQVYKEVCAACHSLDRIAWRNLIGVSHTEAEVKAMAEEHEYKDGPNDIGDYFDRPGKPSDYMPRPYANEEQARAGNAGAYPPDLSLMIKARHGGADYVFSLLTGYQDPPAGVEIREGLNFNPYFPGGAIGMARVLYDGLIEYEDGTPATTSQMAKDVTIFLSWAAEPEMDERKKMGMKALTLLALLTGLSVYLKRHKWAGLKTRKILYNPPTPKKH</sequence>
<dbReference type="AlphaFoldDB" id="A0A9P3H8B9"/>
<comment type="cofactor">
    <cofactor evidence="16">
        <name>heme c</name>
        <dbReference type="ChEBI" id="CHEBI:61717"/>
    </cofactor>
    <text evidence="16">Binds 1 heme c group covalently per subunit.</text>
</comment>
<dbReference type="PANTHER" id="PTHR10266">
    <property type="entry name" value="CYTOCHROME C1"/>
    <property type="match status" value="1"/>
</dbReference>
<evidence type="ECO:0000256" key="10">
    <source>
        <dbReference type="ARBA" id="ARBA00022982"/>
    </source>
</evidence>
<keyword evidence="6" id="KW-0679">Respiratory chain</keyword>
<feature type="binding site" description="axial binding residue" evidence="16">
    <location>
        <position position="105"/>
    </location>
    <ligand>
        <name>heme c</name>
        <dbReference type="ChEBI" id="CHEBI:61717"/>
    </ligand>
    <ligandPart>
        <name>Fe</name>
        <dbReference type="ChEBI" id="CHEBI:18248"/>
    </ligandPart>
</feature>
<name>A0A9P3H8B9_9FUNG</name>
<comment type="similarity">
    <text evidence="2">Belongs to the cytochrome c family.</text>
</comment>
<dbReference type="EMBL" id="BQFW01000006">
    <property type="protein sequence ID" value="GJJ71911.1"/>
    <property type="molecule type" value="Genomic_DNA"/>
</dbReference>
<proteinExistence type="inferred from homology"/>
<evidence type="ECO:0000256" key="14">
    <source>
        <dbReference type="ARBA" id="ARBA00023136"/>
    </source>
</evidence>
<organism evidence="18 19">
    <name type="scientific">Entomortierella parvispora</name>
    <dbReference type="NCBI Taxonomy" id="205924"/>
    <lineage>
        <taxon>Eukaryota</taxon>
        <taxon>Fungi</taxon>
        <taxon>Fungi incertae sedis</taxon>
        <taxon>Mucoromycota</taxon>
        <taxon>Mortierellomycotina</taxon>
        <taxon>Mortierellomycetes</taxon>
        <taxon>Mortierellales</taxon>
        <taxon>Mortierellaceae</taxon>
        <taxon>Entomortierella</taxon>
    </lineage>
</organism>
<keyword evidence="7" id="KW-0812">Transmembrane</keyword>
<evidence type="ECO:0000256" key="5">
    <source>
        <dbReference type="ARBA" id="ARBA00022617"/>
    </source>
</evidence>
<evidence type="ECO:0000256" key="12">
    <source>
        <dbReference type="ARBA" id="ARBA00023004"/>
    </source>
</evidence>
<protein>
    <recommendedName>
        <fullName evidence="3">quinol--cytochrome-c reductase</fullName>
        <ecNumber evidence="3">7.1.1.8</ecNumber>
    </recommendedName>
</protein>
<evidence type="ECO:0000256" key="7">
    <source>
        <dbReference type="ARBA" id="ARBA00022692"/>
    </source>
</evidence>
<keyword evidence="4" id="KW-0813">Transport</keyword>
<feature type="binding site" description="covalent" evidence="16">
    <location>
        <position position="101"/>
    </location>
    <ligand>
        <name>heme c</name>
        <dbReference type="ChEBI" id="CHEBI:61717"/>
    </ligand>
</feature>
<evidence type="ECO:0000256" key="9">
    <source>
        <dbReference type="ARBA" id="ARBA00022792"/>
    </source>
</evidence>
<dbReference type="GO" id="GO:0046872">
    <property type="term" value="F:metal ion binding"/>
    <property type="evidence" value="ECO:0007669"/>
    <property type="project" value="UniProtKB-KW"/>
</dbReference>
<keyword evidence="11" id="KW-1133">Transmembrane helix</keyword>
<evidence type="ECO:0000313" key="18">
    <source>
        <dbReference type="EMBL" id="GJJ71911.1"/>
    </source>
</evidence>
<dbReference type="SUPFAM" id="SSF46626">
    <property type="entry name" value="Cytochrome c"/>
    <property type="match status" value="1"/>
</dbReference>
<reference evidence="18" key="2">
    <citation type="journal article" date="2022" name="Microbiol. Resour. Announc.">
        <title>Whole-Genome Sequence of Entomortierella parvispora E1425, a Mucoromycotan Fungus Associated with Burkholderiaceae-Related Endosymbiotic Bacteria.</title>
        <authorList>
            <person name="Herlambang A."/>
            <person name="Guo Y."/>
            <person name="Takashima Y."/>
            <person name="Narisawa K."/>
            <person name="Ohta H."/>
            <person name="Nishizawa T."/>
        </authorList>
    </citation>
    <scope>NUCLEOTIDE SEQUENCE</scope>
    <source>
        <strain evidence="18">E1425</strain>
    </source>
</reference>
<dbReference type="Gene3D" id="1.20.5.100">
    <property type="entry name" value="Cytochrome c1, transmembrane anchor, C-terminal"/>
    <property type="match status" value="1"/>
</dbReference>
<evidence type="ECO:0000256" key="11">
    <source>
        <dbReference type="ARBA" id="ARBA00022989"/>
    </source>
</evidence>
<dbReference type="GO" id="GO:0020037">
    <property type="term" value="F:heme binding"/>
    <property type="evidence" value="ECO:0007669"/>
    <property type="project" value="InterPro"/>
</dbReference>
<keyword evidence="8 16" id="KW-0479">Metal-binding</keyword>
<dbReference type="GO" id="GO:0005743">
    <property type="term" value="C:mitochondrial inner membrane"/>
    <property type="evidence" value="ECO:0007669"/>
    <property type="project" value="UniProtKB-SubCell"/>
</dbReference>
<feature type="binding site" description="covalent" evidence="16">
    <location>
        <position position="104"/>
    </location>
    <ligand>
        <name>heme c</name>
        <dbReference type="ChEBI" id="CHEBI:61717"/>
    </ligand>
</feature>
<evidence type="ECO:0000256" key="2">
    <source>
        <dbReference type="ARBA" id="ARBA00006488"/>
    </source>
</evidence>
<dbReference type="Gene3D" id="1.10.760.10">
    <property type="entry name" value="Cytochrome c-like domain"/>
    <property type="match status" value="1"/>
</dbReference>
<dbReference type="FunFam" id="1.10.760.10:FF:000002">
    <property type="entry name" value="Cytochrome c1, heme protein"/>
    <property type="match status" value="1"/>
</dbReference>
<keyword evidence="5 16" id="KW-0349">Heme</keyword>
<evidence type="ECO:0000259" key="17">
    <source>
        <dbReference type="PROSITE" id="PS51007"/>
    </source>
</evidence>
<dbReference type="Pfam" id="PF02167">
    <property type="entry name" value="Cytochrom_C1"/>
    <property type="match status" value="1"/>
</dbReference>
<dbReference type="PROSITE" id="PS51007">
    <property type="entry name" value="CYTC"/>
    <property type="match status" value="1"/>
</dbReference>
<gene>
    <name evidence="18" type="ORF">EMPS_04268</name>
</gene>
<evidence type="ECO:0000256" key="15">
    <source>
        <dbReference type="ARBA" id="ARBA00029351"/>
    </source>
</evidence>
<dbReference type="Proteomes" id="UP000827284">
    <property type="component" value="Unassembled WGS sequence"/>
</dbReference>
<evidence type="ECO:0000256" key="8">
    <source>
        <dbReference type="ARBA" id="ARBA00022723"/>
    </source>
</evidence>
<keyword evidence="12 16" id="KW-0408">Iron</keyword>
<dbReference type="GO" id="GO:0008121">
    <property type="term" value="F:quinol-cytochrome-c reductase activity"/>
    <property type="evidence" value="ECO:0007669"/>
    <property type="project" value="UniProtKB-EC"/>
</dbReference>
<feature type="domain" description="Cytochrome c" evidence="17">
    <location>
        <begin position="88"/>
        <end position="240"/>
    </location>
</feature>
<keyword evidence="9" id="KW-0999">Mitochondrion inner membrane</keyword>
<dbReference type="InterPro" id="IPR036909">
    <property type="entry name" value="Cyt_c-like_dom_sf"/>
</dbReference>
<evidence type="ECO:0000256" key="4">
    <source>
        <dbReference type="ARBA" id="ARBA00022448"/>
    </source>
</evidence>
<feature type="binding site" description="covalent" evidence="16">
    <location>
        <position position="224"/>
    </location>
    <ligand>
        <name>heme c</name>
        <dbReference type="ChEBI" id="CHEBI:61717"/>
    </ligand>
</feature>